<dbReference type="GO" id="GO:0006355">
    <property type="term" value="P:regulation of DNA-templated transcription"/>
    <property type="evidence" value="ECO:0007669"/>
    <property type="project" value="InterPro"/>
</dbReference>
<dbReference type="Pfam" id="PF00196">
    <property type="entry name" value="GerE"/>
    <property type="match status" value="1"/>
</dbReference>
<keyword evidence="9" id="KW-1185">Reference proteome</keyword>
<proteinExistence type="predicted"/>
<evidence type="ECO:0000256" key="3">
    <source>
        <dbReference type="ARBA" id="ARBA00023125"/>
    </source>
</evidence>
<dbReference type="InterPro" id="IPR058245">
    <property type="entry name" value="NreC/VraR/RcsB-like_REC"/>
</dbReference>
<evidence type="ECO:0000313" key="9">
    <source>
        <dbReference type="Proteomes" id="UP000186132"/>
    </source>
</evidence>
<accession>A0A1M5DW74</accession>
<name>A0A1M5DW74_9ACTN</name>
<dbReference type="SMART" id="SM00448">
    <property type="entry name" value="REC"/>
    <property type="match status" value="1"/>
</dbReference>
<dbReference type="SUPFAM" id="SSF46894">
    <property type="entry name" value="C-terminal effector domain of the bipartite response regulators"/>
    <property type="match status" value="1"/>
</dbReference>
<organism evidence="8 9">
    <name type="scientific">Jatrophihabitans endophyticus</name>
    <dbReference type="NCBI Taxonomy" id="1206085"/>
    <lineage>
        <taxon>Bacteria</taxon>
        <taxon>Bacillati</taxon>
        <taxon>Actinomycetota</taxon>
        <taxon>Actinomycetes</taxon>
        <taxon>Jatrophihabitantales</taxon>
        <taxon>Jatrophihabitantaceae</taxon>
        <taxon>Jatrophihabitans</taxon>
    </lineage>
</organism>
<dbReference type="CDD" id="cd17535">
    <property type="entry name" value="REC_NarL-like"/>
    <property type="match status" value="1"/>
</dbReference>
<evidence type="ECO:0000256" key="4">
    <source>
        <dbReference type="ARBA" id="ARBA00023163"/>
    </source>
</evidence>
<evidence type="ECO:0000313" key="8">
    <source>
        <dbReference type="EMBL" id="SHF71166.1"/>
    </source>
</evidence>
<dbReference type="OrthoDB" id="9808843at2"/>
<dbReference type="InterPro" id="IPR039420">
    <property type="entry name" value="WalR-like"/>
</dbReference>
<dbReference type="GO" id="GO:0003677">
    <property type="term" value="F:DNA binding"/>
    <property type="evidence" value="ECO:0007669"/>
    <property type="project" value="UniProtKB-KW"/>
</dbReference>
<dbReference type="PROSITE" id="PS50043">
    <property type="entry name" value="HTH_LUXR_2"/>
    <property type="match status" value="1"/>
</dbReference>
<dbReference type="InterPro" id="IPR000792">
    <property type="entry name" value="Tscrpt_reg_LuxR_C"/>
</dbReference>
<dbReference type="Gene3D" id="3.40.50.2300">
    <property type="match status" value="1"/>
</dbReference>
<dbReference type="PRINTS" id="PR00038">
    <property type="entry name" value="HTHLUXR"/>
</dbReference>
<sequence>MIRVVLADDQALLRQGFRMILEAEGDVSVVGEARDGDEAVRVTALTRPDVVLMDVRMPGTDGIAATERIVASGEGTRVLILTTFDLDEYVHAGLRAGASAFLLKDAPPEELVRAVRTVAAGDAVLAPSATRRLLERFTPSLPVDSAAAQADPATALLDTLTNREREVFRSVATGRSNREIAAELNVSEGTVKLHVSRVLTKLGLRDRVQVVVLAYEHRIVVPGRSNRPPADR</sequence>
<dbReference type="PROSITE" id="PS50110">
    <property type="entry name" value="RESPONSE_REGULATORY"/>
    <property type="match status" value="1"/>
</dbReference>
<dbReference type="SUPFAM" id="SSF52172">
    <property type="entry name" value="CheY-like"/>
    <property type="match status" value="1"/>
</dbReference>
<dbReference type="CDD" id="cd06170">
    <property type="entry name" value="LuxR_C_like"/>
    <property type="match status" value="1"/>
</dbReference>
<feature type="domain" description="HTH luxR-type" evidence="6">
    <location>
        <begin position="153"/>
        <end position="218"/>
    </location>
</feature>
<keyword evidence="2" id="KW-0805">Transcription regulation</keyword>
<gene>
    <name evidence="8" type="ORF">SAMN05443575_0711</name>
</gene>
<evidence type="ECO:0000256" key="5">
    <source>
        <dbReference type="PROSITE-ProRule" id="PRU00169"/>
    </source>
</evidence>
<keyword evidence="1 5" id="KW-0597">Phosphoprotein</keyword>
<dbReference type="SMART" id="SM00421">
    <property type="entry name" value="HTH_LUXR"/>
    <property type="match status" value="1"/>
</dbReference>
<keyword evidence="4" id="KW-0804">Transcription</keyword>
<dbReference type="InterPro" id="IPR011006">
    <property type="entry name" value="CheY-like_superfamily"/>
</dbReference>
<dbReference type="PROSITE" id="PS00622">
    <property type="entry name" value="HTH_LUXR_1"/>
    <property type="match status" value="1"/>
</dbReference>
<dbReference type="Pfam" id="PF00072">
    <property type="entry name" value="Response_reg"/>
    <property type="match status" value="1"/>
</dbReference>
<dbReference type="PANTHER" id="PTHR43214:SF24">
    <property type="entry name" value="TRANSCRIPTIONAL REGULATORY PROTEIN NARL-RELATED"/>
    <property type="match status" value="1"/>
</dbReference>
<feature type="domain" description="Response regulatory" evidence="7">
    <location>
        <begin position="3"/>
        <end position="119"/>
    </location>
</feature>
<dbReference type="AlphaFoldDB" id="A0A1M5DW74"/>
<dbReference type="PANTHER" id="PTHR43214">
    <property type="entry name" value="TWO-COMPONENT RESPONSE REGULATOR"/>
    <property type="match status" value="1"/>
</dbReference>
<evidence type="ECO:0000259" key="6">
    <source>
        <dbReference type="PROSITE" id="PS50043"/>
    </source>
</evidence>
<dbReference type="Proteomes" id="UP000186132">
    <property type="component" value="Unassembled WGS sequence"/>
</dbReference>
<protein>
    <submittedName>
        <fullName evidence="8">Two component transcriptional regulator, LuxR family</fullName>
    </submittedName>
</protein>
<dbReference type="STRING" id="1206085.SAMN05443575_0711"/>
<evidence type="ECO:0000259" key="7">
    <source>
        <dbReference type="PROSITE" id="PS50110"/>
    </source>
</evidence>
<keyword evidence="3" id="KW-0238">DNA-binding</keyword>
<dbReference type="GO" id="GO:0000160">
    <property type="term" value="P:phosphorelay signal transduction system"/>
    <property type="evidence" value="ECO:0007669"/>
    <property type="project" value="InterPro"/>
</dbReference>
<reference evidence="8 9" key="1">
    <citation type="submission" date="2016-11" db="EMBL/GenBank/DDBJ databases">
        <authorList>
            <person name="Jaros S."/>
            <person name="Januszkiewicz K."/>
            <person name="Wedrychowicz H."/>
        </authorList>
    </citation>
    <scope>NUCLEOTIDE SEQUENCE [LARGE SCALE GENOMIC DNA]</scope>
    <source>
        <strain evidence="8 9">DSM 45627</strain>
    </source>
</reference>
<evidence type="ECO:0000256" key="1">
    <source>
        <dbReference type="ARBA" id="ARBA00022553"/>
    </source>
</evidence>
<dbReference type="InterPro" id="IPR001789">
    <property type="entry name" value="Sig_transdc_resp-reg_receiver"/>
</dbReference>
<evidence type="ECO:0000256" key="2">
    <source>
        <dbReference type="ARBA" id="ARBA00023015"/>
    </source>
</evidence>
<dbReference type="InterPro" id="IPR016032">
    <property type="entry name" value="Sig_transdc_resp-reg_C-effctor"/>
</dbReference>
<dbReference type="EMBL" id="FQVU01000001">
    <property type="protein sequence ID" value="SHF71166.1"/>
    <property type="molecule type" value="Genomic_DNA"/>
</dbReference>
<feature type="modified residue" description="4-aspartylphosphate" evidence="5">
    <location>
        <position position="54"/>
    </location>
</feature>
<dbReference type="RefSeq" id="WP_073385953.1">
    <property type="nucleotide sequence ID" value="NZ_FQVU01000001.1"/>
</dbReference>